<dbReference type="Proteomes" id="UP000813461">
    <property type="component" value="Unassembled WGS sequence"/>
</dbReference>
<evidence type="ECO:0000256" key="3">
    <source>
        <dbReference type="ARBA" id="ARBA00023295"/>
    </source>
</evidence>
<organism evidence="8 9">
    <name type="scientific">Paraphoma chrysanthemicola</name>
    <dbReference type="NCBI Taxonomy" id="798071"/>
    <lineage>
        <taxon>Eukaryota</taxon>
        <taxon>Fungi</taxon>
        <taxon>Dikarya</taxon>
        <taxon>Ascomycota</taxon>
        <taxon>Pezizomycotina</taxon>
        <taxon>Dothideomycetes</taxon>
        <taxon>Pleosporomycetidae</taxon>
        <taxon>Pleosporales</taxon>
        <taxon>Pleosporineae</taxon>
        <taxon>Phaeosphaeriaceae</taxon>
        <taxon>Paraphoma</taxon>
    </lineage>
</organism>
<evidence type="ECO:0000313" key="8">
    <source>
        <dbReference type="EMBL" id="KAH7082201.1"/>
    </source>
</evidence>
<dbReference type="InterPro" id="IPR001547">
    <property type="entry name" value="Glyco_hydro_5"/>
</dbReference>
<reference evidence="8" key="1">
    <citation type="journal article" date="2021" name="Nat. Commun.">
        <title>Genetic determinants of endophytism in the Arabidopsis root mycobiome.</title>
        <authorList>
            <person name="Mesny F."/>
            <person name="Miyauchi S."/>
            <person name="Thiergart T."/>
            <person name="Pickel B."/>
            <person name="Atanasova L."/>
            <person name="Karlsson M."/>
            <person name="Huettel B."/>
            <person name="Barry K.W."/>
            <person name="Haridas S."/>
            <person name="Chen C."/>
            <person name="Bauer D."/>
            <person name="Andreopoulos W."/>
            <person name="Pangilinan J."/>
            <person name="LaButti K."/>
            <person name="Riley R."/>
            <person name="Lipzen A."/>
            <person name="Clum A."/>
            <person name="Drula E."/>
            <person name="Henrissat B."/>
            <person name="Kohler A."/>
            <person name="Grigoriev I.V."/>
            <person name="Martin F.M."/>
            <person name="Hacquard S."/>
        </authorList>
    </citation>
    <scope>NUCLEOTIDE SEQUENCE</scope>
    <source>
        <strain evidence="8">MPI-SDFR-AT-0120</strain>
    </source>
</reference>
<dbReference type="GO" id="GO:0071555">
    <property type="term" value="P:cell wall organization"/>
    <property type="evidence" value="ECO:0007669"/>
    <property type="project" value="UniProtKB-KW"/>
</dbReference>
<proteinExistence type="inferred from homology"/>
<dbReference type="GO" id="GO:0046557">
    <property type="term" value="F:glucan endo-1,6-beta-glucosidase activity"/>
    <property type="evidence" value="ECO:0007669"/>
    <property type="project" value="TreeGrafter"/>
</dbReference>
<evidence type="ECO:0000256" key="1">
    <source>
        <dbReference type="ARBA" id="ARBA00005641"/>
    </source>
</evidence>
<dbReference type="AlphaFoldDB" id="A0A8K0QZX2"/>
<keyword evidence="9" id="KW-1185">Reference proteome</keyword>
<keyword evidence="2 5" id="KW-0378">Hydrolase</keyword>
<keyword evidence="3 5" id="KW-0326">Glycosidase</keyword>
<dbReference type="Pfam" id="PF00150">
    <property type="entry name" value="Cellulase"/>
    <property type="match status" value="1"/>
</dbReference>
<dbReference type="GO" id="GO:0005576">
    <property type="term" value="C:extracellular region"/>
    <property type="evidence" value="ECO:0007669"/>
    <property type="project" value="TreeGrafter"/>
</dbReference>
<feature type="domain" description="Glycoside hydrolase family 5" evidence="7">
    <location>
        <begin position="103"/>
        <end position="328"/>
    </location>
</feature>
<dbReference type="PANTHER" id="PTHR31297">
    <property type="entry name" value="GLUCAN ENDO-1,6-BETA-GLUCOSIDASE B"/>
    <property type="match status" value="1"/>
</dbReference>
<evidence type="ECO:0000313" key="9">
    <source>
        <dbReference type="Proteomes" id="UP000813461"/>
    </source>
</evidence>
<gene>
    <name evidence="8" type="ORF">FB567DRAFT_447667</name>
</gene>
<comment type="caution">
    <text evidence="8">The sequence shown here is derived from an EMBL/GenBank/DDBJ whole genome shotgun (WGS) entry which is preliminary data.</text>
</comment>
<dbReference type="OrthoDB" id="1887033at2759"/>
<evidence type="ECO:0000256" key="6">
    <source>
        <dbReference type="SAM" id="MobiDB-lite"/>
    </source>
</evidence>
<dbReference type="Gene3D" id="3.20.20.80">
    <property type="entry name" value="Glycosidases"/>
    <property type="match status" value="1"/>
</dbReference>
<comment type="similarity">
    <text evidence="1 5">Belongs to the glycosyl hydrolase 5 (cellulase A) family.</text>
</comment>
<accession>A0A8K0QZX2</accession>
<feature type="region of interest" description="Disordered" evidence="6">
    <location>
        <begin position="9"/>
        <end position="51"/>
    </location>
</feature>
<name>A0A8K0QZX2_9PLEO</name>
<dbReference type="GO" id="GO:0009251">
    <property type="term" value="P:glucan catabolic process"/>
    <property type="evidence" value="ECO:0007669"/>
    <property type="project" value="TreeGrafter"/>
</dbReference>
<evidence type="ECO:0000259" key="7">
    <source>
        <dbReference type="Pfam" id="PF00150"/>
    </source>
</evidence>
<sequence>MKGFLQTAKSELAGVTQQRGPNTGYPASQPQHHADHSGAAGQQQPNHIRDPTPLDIIRYRYHHGTNLGSIYVVERWLRESRFPKGAKGRSELSAVKAWVNKIGIEATQRKFEDHWASAVTEEDLQWLRNKAKCTTIRLPIGYFDMPSPEFTRGTPFEPYAQVYRGAWHSIRSLIARFRAHSIGVLVDMHALPGGGNIDIHAGTDSGRADLWTSASNRALAVRCLEFLAREAQTGLDIAGIQVVNEVDWDAPGMYEWYDDCITAISAIDSSIPVIISDAWNLPKAIDYTLRKNSVSTHQPTTPVVVDTHCYWAFDDADKKKTPQQITSEVPATLRDLDGKDGSVHNRGATQVIVAGGSFFWTWKMDWMPGGEWGFKEQTDLGSVVPPRYARLSQQERISILQRVIHEREGCMRRAIDQHVGYWSQADPQGYYEHDKYEYGWRVGFQDAFTFFEGRNTQGDKIGMLELWVLKRIRESGYRGGFTWLFEQGLRKGVQDFYAVAGL</sequence>
<feature type="compositionally biased region" description="Polar residues" evidence="6">
    <location>
        <begin position="15"/>
        <end position="31"/>
    </location>
</feature>
<dbReference type="GO" id="GO:0009986">
    <property type="term" value="C:cell surface"/>
    <property type="evidence" value="ECO:0007669"/>
    <property type="project" value="TreeGrafter"/>
</dbReference>
<dbReference type="InterPro" id="IPR017853">
    <property type="entry name" value="GH"/>
</dbReference>
<dbReference type="InterPro" id="IPR050386">
    <property type="entry name" value="Glycosyl_hydrolase_5"/>
</dbReference>
<keyword evidence="4" id="KW-0961">Cell wall biogenesis/degradation</keyword>
<dbReference type="EMBL" id="JAGMVJ010000014">
    <property type="protein sequence ID" value="KAH7082201.1"/>
    <property type="molecule type" value="Genomic_DNA"/>
</dbReference>
<dbReference type="SUPFAM" id="SSF51445">
    <property type="entry name" value="(Trans)glycosidases"/>
    <property type="match status" value="1"/>
</dbReference>
<evidence type="ECO:0000256" key="4">
    <source>
        <dbReference type="ARBA" id="ARBA00023316"/>
    </source>
</evidence>
<protein>
    <submittedName>
        <fullName evidence="8">Glycoside hydrolase superfamily</fullName>
    </submittedName>
</protein>
<evidence type="ECO:0000256" key="5">
    <source>
        <dbReference type="RuleBase" id="RU361153"/>
    </source>
</evidence>
<evidence type="ECO:0000256" key="2">
    <source>
        <dbReference type="ARBA" id="ARBA00022801"/>
    </source>
</evidence>
<dbReference type="PANTHER" id="PTHR31297:SF43">
    <property type="entry name" value="GLUCAN 1,3-BETA-GLUCOSIDASE 3"/>
    <property type="match status" value="1"/>
</dbReference>